<evidence type="ECO:0000256" key="2">
    <source>
        <dbReference type="ARBA" id="ARBA00022782"/>
    </source>
</evidence>
<evidence type="ECO:0000313" key="7">
    <source>
        <dbReference type="Proteomes" id="UP000541444"/>
    </source>
</evidence>
<keyword evidence="7" id="KW-1185">Reference proteome</keyword>
<evidence type="ECO:0000256" key="3">
    <source>
        <dbReference type="ARBA" id="ARBA00023089"/>
    </source>
</evidence>
<dbReference type="Proteomes" id="UP000541444">
    <property type="component" value="Unassembled WGS sequence"/>
</dbReference>
<keyword evidence="4" id="KW-0217">Developmental protein</keyword>
<dbReference type="AlphaFoldDB" id="A0A7J7NC64"/>
<evidence type="ECO:0000256" key="4">
    <source>
        <dbReference type="RuleBase" id="RU364012"/>
    </source>
</evidence>
<evidence type="ECO:0000313" key="6">
    <source>
        <dbReference type="EMBL" id="KAF6164600.1"/>
    </source>
</evidence>
<dbReference type="GO" id="GO:0030154">
    <property type="term" value="P:cell differentiation"/>
    <property type="evidence" value="ECO:0007669"/>
    <property type="project" value="UniProtKB-KW"/>
</dbReference>
<evidence type="ECO:0000256" key="5">
    <source>
        <dbReference type="SAM" id="MobiDB-lite"/>
    </source>
</evidence>
<feature type="region of interest" description="Disordered" evidence="5">
    <location>
        <begin position="310"/>
        <end position="343"/>
    </location>
</feature>
<accession>A0A7J7NC64</accession>
<dbReference type="InterPro" id="IPR012474">
    <property type="entry name" value="Frigida"/>
</dbReference>
<dbReference type="Pfam" id="PF07899">
    <property type="entry name" value="Frigida"/>
    <property type="match status" value="1"/>
</dbReference>
<reference evidence="6 7" key="1">
    <citation type="journal article" date="2020" name="IScience">
        <title>Genome Sequencing of the Endangered Kingdonia uniflora (Circaeasteraceae, Ranunculales) Reveals Potential Mechanisms of Evolutionary Specialization.</title>
        <authorList>
            <person name="Sun Y."/>
            <person name="Deng T."/>
            <person name="Zhang A."/>
            <person name="Moore M.J."/>
            <person name="Landis J.B."/>
            <person name="Lin N."/>
            <person name="Zhang H."/>
            <person name="Zhang X."/>
            <person name="Huang J."/>
            <person name="Zhang X."/>
            <person name="Sun H."/>
            <person name="Wang H."/>
        </authorList>
    </citation>
    <scope>NUCLEOTIDE SEQUENCE [LARGE SCALE GENOMIC DNA]</scope>
    <source>
        <strain evidence="6">TB1705</strain>
        <tissue evidence="6">Leaf</tissue>
    </source>
</reference>
<feature type="compositionally biased region" description="Polar residues" evidence="5">
    <location>
        <begin position="332"/>
        <end position="343"/>
    </location>
</feature>
<comment type="caution">
    <text evidence="6">The sequence shown here is derived from an EMBL/GenBank/DDBJ whole genome shotgun (WGS) entry which is preliminary data.</text>
</comment>
<proteinExistence type="inferred from homology"/>
<dbReference type="EMBL" id="JACGCM010000923">
    <property type="protein sequence ID" value="KAF6164600.1"/>
    <property type="molecule type" value="Genomic_DNA"/>
</dbReference>
<dbReference type="PANTHER" id="PTHR31791:SF4">
    <property type="entry name" value="FRIGIDA-LIKE PROTEIN 3"/>
    <property type="match status" value="1"/>
</dbReference>
<protein>
    <recommendedName>
        <fullName evidence="4">FRIGIDA-like protein</fullName>
    </recommendedName>
</protein>
<keyword evidence="2 4" id="KW-0221">Differentiation</keyword>
<comment type="similarity">
    <text evidence="1 4">Belongs to the Frigida family.</text>
</comment>
<evidence type="ECO:0000256" key="1">
    <source>
        <dbReference type="ARBA" id="ARBA00008956"/>
    </source>
</evidence>
<name>A0A7J7NC64_9MAGN</name>
<organism evidence="6 7">
    <name type="scientific">Kingdonia uniflora</name>
    <dbReference type="NCBI Taxonomy" id="39325"/>
    <lineage>
        <taxon>Eukaryota</taxon>
        <taxon>Viridiplantae</taxon>
        <taxon>Streptophyta</taxon>
        <taxon>Embryophyta</taxon>
        <taxon>Tracheophyta</taxon>
        <taxon>Spermatophyta</taxon>
        <taxon>Magnoliopsida</taxon>
        <taxon>Ranunculales</taxon>
        <taxon>Circaeasteraceae</taxon>
        <taxon>Kingdonia</taxon>
    </lineage>
</organism>
<dbReference type="GO" id="GO:0009908">
    <property type="term" value="P:flower development"/>
    <property type="evidence" value="ECO:0007669"/>
    <property type="project" value="UniProtKB-KW"/>
</dbReference>
<keyword evidence="3 4" id="KW-0287">Flowering</keyword>
<dbReference type="OrthoDB" id="1930990at2759"/>
<dbReference type="PANTHER" id="PTHR31791">
    <property type="entry name" value="FRIGIDA-LIKE PROTEIN 3-RELATED"/>
    <property type="match status" value="1"/>
</dbReference>
<gene>
    <name evidence="6" type="ORF">GIB67_032828</name>
</gene>
<sequence length="490" mass="54801">MKAAVESEDAIVPILSGNMEVAKPHSELIKLCEEMDSNGLHKFISDNRKHLSAIREEIPFALKTAKDPARLVLNSLKGFYSMEMQTRDSNLLGIRRTCIMLMECFSQLLEYSEVSCISDAIISDDTKEEAKIIATEWKPKLDDLDIDASSGNSLEAHAFLQLLATYGIATEFDQEEIFKLIPTVSRRRQTSALCRSLGLSDKMPGVIGILVNSGRYLDAINMAYAFELTEQFSPVPLLKSYLKEARKTSSPVKSGNTAPTAQNEVNERELMALKFVLKCIEEHKLEEQYPVDPLQKRVVQLEKAKADKKRVVEAAKPQSKRPRASGGGYVPRSSNNTMDKTFYTTGPDRYPTYMYERPYVYTGPTNNNHASGVPAYNLAPTHAYHAKAMKQRALAPEVTSSSKLKMGGGKHEADTQSKVVCQMCNLEGRIASKCPWVYTKYKKATCNGIMKLMISLTENNYERKFLKCQHSICGSFQWLSDVVNQANGAE</sequence>